<sequence>MINAAVLAVLVLAATASAADINVLASPDQASTAMASMPGTVNVLGQPMNPNTQDVAPVDKVMIGTKSFLRRPTALINKNTVATDNNVFMTKSNLLFSQNDRLALARKVEAYVSDHQHEDAATLAKNTLRAASGPDTDVVMMDKASAVVAASKTSDQTAMRASIMDLVNAVMDRKTEAYEQALQAQLPQGNVAFIGTKDILRQPSGVVNKNFVMSDNQVSIARSQLAPSSNDQVTMTGGAKVADAIASGSSILVNPKSS</sequence>
<keyword evidence="3" id="KW-1185">Reference proteome</keyword>
<name>A0AAV2YVD4_9STRA</name>
<feature type="signal peptide" evidence="1">
    <location>
        <begin position="1"/>
        <end position="18"/>
    </location>
</feature>
<evidence type="ECO:0000313" key="2">
    <source>
        <dbReference type="EMBL" id="DAZ98085.1"/>
    </source>
</evidence>
<reference evidence="2" key="1">
    <citation type="submission" date="2022-11" db="EMBL/GenBank/DDBJ databases">
        <authorList>
            <person name="Morgan W.R."/>
            <person name="Tartar A."/>
        </authorList>
    </citation>
    <scope>NUCLEOTIDE SEQUENCE</scope>
    <source>
        <strain evidence="2">ARSEF 373</strain>
    </source>
</reference>
<dbReference type="AlphaFoldDB" id="A0AAV2YVD4"/>
<organism evidence="2 3">
    <name type="scientific">Lagenidium giganteum</name>
    <dbReference type="NCBI Taxonomy" id="4803"/>
    <lineage>
        <taxon>Eukaryota</taxon>
        <taxon>Sar</taxon>
        <taxon>Stramenopiles</taxon>
        <taxon>Oomycota</taxon>
        <taxon>Peronosporomycetes</taxon>
        <taxon>Pythiales</taxon>
        <taxon>Pythiaceae</taxon>
    </lineage>
</organism>
<gene>
    <name evidence="2" type="ORF">N0F65_005247</name>
</gene>
<proteinExistence type="predicted"/>
<protein>
    <submittedName>
        <fullName evidence="2">Uncharacterized protein</fullName>
    </submittedName>
</protein>
<dbReference type="EMBL" id="DAKRPA010000116">
    <property type="protein sequence ID" value="DAZ98085.1"/>
    <property type="molecule type" value="Genomic_DNA"/>
</dbReference>
<evidence type="ECO:0000313" key="3">
    <source>
        <dbReference type="Proteomes" id="UP001146120"/>
    </source>
</evidence>
<evidence type="ECO:0000256" key="1">
    <source>
        <dbReference type="SAM" id="SignalP"/>
    </source>
</evidence>
<comment type="caution">
    <text evidence="2">The sequence shown here is derived from an EMBL/GenBank/DDBJ whole genome shotgun (WGS) entry which is preliminary data.</text>
</comment>
<reference evidence="2" key="2">
    <citation type="journal article" date="2023" name="Microbiol Resour">
        <title>Decontamination and Annotation of the Draft Genome Sequence of the Oomycete Lagenidium giganteum ARSEF 373.</title>
        <authorList>
            <person name="Morgan W.R."/>
            <person name="Tartar A."/>
        </authorList>
    </citation>
    <scope>NUCLEOTIDE SEQUENCE</scope>
    <source>
        <strain evidence="2">ARSEF 373</strain>
    </source>
</reference>
<accession>A0AAV2YVD4</accession>
<dbReference type="Proteomes" id="UP001146120">
    <property type="component" value="Unassembled WGS sequence"/>
</dbReference>
<keyword evidence="1" id="KW-0732">Signal</keyword>
<feature type="chain" id="PRO_5043707858" evidence="1">
    <location>
        <begin position="19"/>
        <end position="258"/>
    </location>
</feature>